<evidence type="ECO:0000256" key="7">
    <source>
        <dbReference type="ARBA" id="ARBA00065857"/>
    </source>
</evidence>
<comment type="similarity">
    <text evidence="1">Belongs to the universal ribosomal protein uS10 family.</text>
</comment>
<dbReference type="HOGENOM" id="CLU_051208_5_1_1"/>
<dbReference type="FunCoup" id="A0A0C3IV48">
    <property type="interactions" value="144"/>
</dbReference>
<dbReference type="PANTHER" id="PTHR11700">
    <property type="entry name" value="30S RIBOSOMAL PROTEIN S10 FAMILY MEMBER"/>
    <property type="match status" value="1"/>
</dbReference>
<keyword evidence="10" id="KW-1185">Reference proteome</keyword>
<dbReference type="GO" id="GO:0006412">
    <property type="term" value="P:translation"/>
    <property type="evidence" value="ECO:0007669"/>
    <property type="project" value="InterPro"/>
</dbReference>
<evidence type="ECO:0000256" key="1">
    <source>
        <dbReference type="ARBA" id="ARBA00007102"/>
    </source>
</evidence>
<evidence type="ECO:0000313" key="10">
    <source>
        <dbReference type="Proteomes" id="UP000054217"/>
    </source>
</evidence>
<keyword evidence="2" id="KW-0689">Ribosomal protein</keyword>
<dbReference type="GO" id="GO:0005840">
    <property type="term" value="C:ribosome"/>
    <property type="evidence" value="ECO:0007669"/>
    <property type="project" value="UniProtKB-KW"/>
</dbReference>
<gene>
    <name evidence="9" type="ORF">M404DRAFT_1003754</name>
</gene>
<comment type="function">
    <text evidence="6">Involved in mitochondrial genome encoded proteins translation. Involved in the binding of tRNA to the ribosomes.</text>
</comment>
<organism evidence="9 10">
    <name type="scientific">Pisolithus tinctorius Marx 270</name>
    <dbReference type="NCBI Taxonomy" id="870435"/>
    <lineage>
        <taxon>Eukaryota</taxon>
        <taxon>Fungi</taxon>
        <taxon>Dikarya</taxon>
        <taxon>Basidiomycota</taxon>
        <taxon>Agaricomycotina</taxon>
        <taxon>Agaricomycetes</taxon>
        <taxon>Agaricomycetidae</taxon>
        <taxon>Boletales</taxon>
        <taxon>Sclerodermatineae</taxon>
        <taxon>Pisolithaceae</taxon>
        <taxon>Pisolithus</taxon>
    </lineage>
</organism>
<dbReference type="SUPFAM" id="SSF54999">
    <property type="entry name" value="Ribosomal protein S10"/>
    <property type="match status" value="1"/>
</dbReference>
<evidence type="ECO:0000256" key="3">
    <source>
        <dbReference type="ARBA" id="ARBA00023274"/>
    </source>
</evidence>
<dbReference type="InterPro" id="IPR001848">
    <property type="entry name" value="Ribosomal_uS10"/>
</dbReference>
<keyword evidence="3" id="KW-0687">Ribonucleoprotein</keyword>
<proteinExistence type="inferred from homology"/>
<feature type="domain" description="Small ribosomal subunit protein uS10" evidence="8">
    <location>
        <begin position="78"/>
        <end position="175"/>
    </location>
</feature>
<reference evidence="10" key="2">
    <citation type="submission" date="2015-01" db="EMBL/GenBank/DDBJ databases">
        <title>Evolutionary Origins and Diversification of the Mycorrhizal Mutualists.</title>
        <authorList>
            <consortium name="DOE Joint Genome Institute"/>
            <consortium name="Mycorrhizal Genomics Consortium"/>
            <person name="Kohler A."/>
            <person name="Kuo A."/>
            <person name="Nagy L.G."/>
            <person name="Floudas D."/>
            <person name="Copeland A."/>
            <person name="Barry K.W."/>
            <person name="Cichocki N."/>
            <person name="Veneault-Fourrey C."/>
            <person name="LaButti K."/>
            <person name="Lindquist E.A."/>
            <person name="Lipzen A."/>
            <person name="Lundell T."/>
            <person name="Morin E."/>
            <person name="Murat C."/>
            <person name="Riley R."/>
            <person name="Ohm R."/>
            <person name="Sun H."/>
            <person name="Tunlid A."/>
            <person name="Henrissat B."/>
            <person name="Grigoriev I.V."/>
            <person name="Hibbett D.S."/>
            <person name="Martin F."/>
        </authorList>
    </citation>
    <scope>NUCLEOTIDE SEQUENCE [LARGE SCALE GENOMIC DNA]</scope>
    <source>
        <strain evidence="10">Marx 270</strain>
    </source>
</reference>
<dbReference type="HAMAP" id="MF_00508">
    <property type="entry name" value="Ribosomal_uS10"/>
    <property type="match status" value="1"/>
</dbReference>
<dbReference type="EMBL" id="KN831994">
    <property type="protein sequence ID" value="KIO00738.1"/>
    <property type="molecule type" value="Genomic_DNA"/>
</dbReference>
<dbReference type="GO" id="GO:1990904">
    <property type="term" value="C:ribonucleoprotein complex"/>
    <property type="evidence" value="ECO:0007669"/>
    <property type="project" value="UniProtKB-KW"/>
</dbReference>
<reference evidence="9 10" key="1">
    <citation type="submission" date="2014-04" db="EMBL/GenBank/DDBJ databases">
        <authorList>
            <consortium name="DOE Joint Genome Institute"/>
            <person name="Kuo A."/>
            <person name="Kohler A."/>
            <person name="Costa M.D."/>
            <person name="Nagy L.G."/>
            <person name="Floudas D."/>
            <person name="Copeland A."/>
            <person name="Barry K.W."/>
            <person name="Cichocki N."/>
            <person name="Veneault-Fourrey C."/>
            <person name="LaButti K."/>
            <person name="Lindquist E.A."/>
            <person name="Lipzen A."/>
            <person name="Lundell T."/>
            <person name="Morin E."/>
            <person name="Murat C."/>
            <person name="Sun H."/>
            <person name="Tunlid A."/>
            <person name="Henrissat B."/>
            <person name="Grigoriev I.V."/>
            <person name="Hibbett D.S."/>
            <person name="Martin F."/>
            <person name="Nordberg H.P."/>
            <person name="Cantor M.N."/>
            <person name="Hua S.X."/>
        </authorList>
    </citation>
    <scope>NUCLEOTIDE SEQUENCE [LARGE SCALE GENOMIC DNA]</scope>
    <source>
        <strain evidence="9 10">Marx 270</strain>
    </source>
</reference>
<protein>
    <recommendedName>
        <fullName evidence="4">Small ribosomal subunit protein uS10m</fullName>
    </recommendedName>
    <alternativeName>
        <fullName evidence="5">37S ribosomal protein S10, mitochondrial</fullName>
    </alternativeName>
</protein>
<dbReference type="FunFam" id="3.30.70.600:FF:000003">
    <property type="entry name" value="30S ribosomal protein S10"/>
    <property type="match status" value="1"/>
</dbReference>
<evidence type="ECO:0000256" key="2">
    <source>
        <dbReference type="ARBA" id="ARBA00022980"/>
    </source>
</evidence>
<accession>A0A0C3IV48</accession>
<dbReference type="PRINTS" id="PR00971">
    <property type="entry name" value="RIBOSOMALS10"/>
</dbReference>
<dbReference type="InterPro" id="IPR027486">
    <property type="entry name" value="Ribosomal_uS10_dom"/>
</dbReference>
<dbReference type="InterPro" id="IPR036838">
    <property type="entry name" value="Ribosomal_uS10_dom_sf"/>
</dbReference>
<evidence type="ECO:0000313" key="9">
    <source>
        <dbReference type="EMBL" id="KIO00738.1"/>
    </source>
</evidence>
<dbReference type="Pfam" id="PF00338">
    <property type="entry name" value="Ribosomal_S10"/>
    <property type="match status" value="1"/>
</dbReference>
<name>A0A0C3IV48_PISTI</name>
<comment type="subunit">
    <text evidence="7">Part of the mitochondrial small ribosomal subunit.</text>
</comment>
<evidence type="ECO:0000256" key="6">
    <source>
        <dbReference type="ARBA" id="ARBA00057689"/>
    </source>
</evidence>
<dbReference type="GO" id="GO:0003735">
    <property type="term" value="F:structural constituent of ribosome"/>
    <property type="evidence" value="ECO:0007669"/>
    <property type="project" value="InterPro"/>
</dbReference>
<evidence type="ECO:0000256" key="5">
    <source>
        <dbReference type="ARBA" id="ARBA00042916"/>
    </source>
</evidence>
<dbReference type="Proteomes" id="UP000054217">
    <property type="component" value="Unassembled WGS sequence"/>
</dbReference>
<evidence type="ECO:0000256" key="4">
    <source>
        <dbReference type="ARBA" id="ARBA00035261"/>
    </source>
</evidence>
<dbReference type="SMART" id="SM01403">
    <property type="entry name" value="Ribosomal_S10"/>
    <property type="match status" value="1"/>
</dbReference>
<sequence length="234" mass="26488">MLVRPPRISLPVLARCTRFSTVNTPHVNEPLKTSIKSQTNSEPRSALTEPELASMVIRGRAIYPPTPLPRPHNIPVASLHFRSHHPFLLDTFAHFAEHAASALGIPASRPVHLPTQRSMWTVIRGPFVHKKSQENFERRVHKRAIKAWDADPEIVNMWVKYLREHMMPGVGMRVTKWERAPVGIGQQVFQRGMEKLRLDTDAAKVRALADKIVQQELMASDSDTPLQTVADKQS</sequence>
<dbReference type="STRING" id="870435.A0A0C3IV48"/>
<dbReference type="OrthoDB" id="366214at2759"/>
<dbReference type="Gene3D" id="3.30.70.600">
    <property type="entry name" value="Ribosomal protein S10 domain"/>
    <property type="match status" value="1"/>
</dbReference>
<dbReference type="InParanoid" id="A0A0C3IV48"/>
<evidence type="ECO:0000259" key="8">
    <source>
        <dbReference type="SMART" id="SM01403"/>
    </source>
</evidence>
<dbReference type="AlphaFoldDB" id="A0A0C3IV48"/>